<dbReference type="EMBL" id="CP138585">
    <property type="protein sequence ID" value="WPH01594.1"/>
    <property type="molecule type" value="Genomic_DNA"/>
</dbReference>
<proteinExistence type="predicted"/>
<protein>
    <submittedName>
        <fullName evidence="2">Uncharacterized protein</fullName>
    </submittedName>
</protein>
<keyword evidence="3" id="KW-1185">Reference proteome</keyword>
<dbReference type="InterPro" id="IPR046591">
    <property type="entry name" value="DUF6649"/>
</dbReference>
<feature type="compositionally biased region" description="Basic and acidic residues" evidence="1">
    <location>
        <begin position="172"/>
        <end position="184"/>
    </location>
</feature>
<evidence type="ECO:0000313" key="3">
    <source>
        <dbReference type="Proteomes" id="UP001303373"/>
    </source>
</evidence>
<accession>A0AAQ3M4P9</accession>
<evidence type="ECO:0000313" key="2">
    <source>
        <dbReference type="EMBL" id="WPH01594.1"/>
    </source>
</evidence>
<sequence>MASEDSSSTTVLGKRRHIHDSTNDADRFVKRLNLLTLRDPSAHGSSTYIVPVQPPTANAPDRPNDRSHASLDDHMHVDDTHDRVYIHSIDDELADIEASEPDERLIFLPDIEKHFTQIPPHVLNPQGNKGYENQAMVLYSVPKSITVDEGHDSVRKAIIESRQRARDKAIEEARMEDMSRRYEDAQQQDQGPVETAHGYNGDYIHEDEHDPDEMDVS</sequence>
<dbReference type="AlphaFoldDB" id="A0AAQ3M4P9"/>
<feature type="region of interest" description="Disordered" evidence="1">
    <location>
        <begin position="40"/>
        <end position="75"/>
    </location>
</feature>
<feature type="compositionally biased region" description="Basic and acidic residues" evidence="1">
    <location>
        <begin position="62"/>
        <end position="75"/>
    </location>
</feature>
<name>A0AAQ3M4P9_9PEZI</name>
<dbReference type="Pfam" id="PF20354">
    <property type="entry name" value="DUF6649"/>
    <property type="match status" value="1"/>
</dbReference>
<feature type="region of interest" description="Disordered" evidence="1">
    <location>
        <begin position="172"/>
        <end position="217"/>
    </location>
</feature>
<evidence type="ECO:0000256" key="1">
    <source>
        <dbReference type="SAM" id="MobiDB-lite"/>
    </source>
</evidence>
<gene>
    <name evidence="2" type="ORF">R9X50_00444200</name>
</gene>
<reference evidence="2 3" key="1">
    <citation type="submission" date="2023-11" db="EMBL/GenBank/DDBJ databases">
        <title>An acidophilic fungus is an integral part of prey digestion in a carnivorous sundew plant.</title>
        <authorList>
            <person name="Tsai I.J."/>
        </authorList>
    </citation>
    <scope>NUCLEOTIDE SEQUENCE [LARGE SCALE GENOMIC DNA]</scope>
    <source>
        <strain evidence="2">169a</strain>
    </source>
</reference>
<feature type="region of interest" description="Disordered" evidence="1">
    <location>
        <begin position="1"/>
        <end position="23"/>
    </location>
</feature>
<organism evidence="2 3">
    <name type="scientific">Acrodontium crateriforme</name>
    <dbReference type="NCBI Taxonomy" id="150365"/>
    <lineage>
        <taxon>Eukaryota</taxon>
        <taxon>Fungi</taxon>
        <taxon>Dikarya</taxon>
        <taxon>Ascomycota</taxon>
        <taxon>Pezizomycotina</taxon>
        <taxon>Dothideomycetes</taxon>
        <taxon>Dothideomycetidae</taxon>
        <taxon>Mycosphaerellales</taxon>
        <taxon>Teratosphaeriaceae</taxon>
        <taxon>Acrodontium</taxon>
    </lineage>
</organism>
<dbReference type="Proteomes" id="UP001303373">
    <property type="component" value="Chromosome 6"/>
</dbReference>
<feature type="compositionally biased region" description="Polar residues" evidence="1">
    <location>
        <begin position="1"/>
        <end position="11"/>
    </location>
</feature>